<dbReference type="PANTHER" id="PTHR21240:SF28">
    <property type="entry name" value="ISO-OROTATE DECARBOXYLASE (EUROFUNG)"/>
    <property type="match status" value="1"/>
</dbReference>
<dbReference type="GO" id="GO:0016831">
    <property type="term" value="F:carboxy-lyase activity"/>
    <property type="evidence" value="ECO:0007669"/>
    <property type="project" value="InterPro"/>
</dbReference>
<dbReference type="InterPro" id="IPR032465">
    <property type="entry name" value="ACMSD"/>
</dbReference>
<accession>A0A543CLR0</accession>
<comment type="caution">
    <text evidence="3">The sequence shown here is derived from an EMBL/GenBank/DDBJ whole genome shotgun (WGS) entry which is preliminary data.</text>
</comment>
<dbReference type="CDD" id="cd01292">
    <property type="entry name" value="metallo-dependent_hydrolases"/>
    <property type="match status" value="1"/>
</dbReference>
<keyword evidence="4" id="KW-1185">Reference proteome</keyword>
<keyword evidence="1" id="KW-0456">Lyase</keyword>
<evidence type="ECO:0000313" key="4">
    <source>
        <dbReference type="Proteomes" id="UP000316096"/>
    </source>
</evidence>
<dbReference type="GO" id="GO:0016787">
    <property type="term" value="F:hydrolase activity"/>
    <property type="evidence" value="ECO:0007669"/>
    <property type="project" value="InterPro"/>
</dbReference>
<dbReference type="GO" id="GO:0019748">
    <property type="term" value="P:secondary metabolic process"/>
    <property type="evidence" value="ECO:0007669"/>
    <property type="project" value="TreeGrafter"/>
</dbReference>
<dbReference type="InterPro" id="IPR006680">
    <property type="entry name" value="Amidohydro-rel"/>
</dbReference>
<proteinExistence type="predicted"/>
<dbReference type="EMBL" id="VFOZ01000001">
    <property type="protein sequence ID" value="TQL98038.1"/>
    <property type="molecule type" value="Genomic_DNA"/>
</dbReference>
<evidence type="ECO:0000259" key="2">
    <source>
        <dbReference type="Pfam" id="PF04909"/>
    </source>
</evidence>
<dbReference type="InterPro" id="IPR032466">
    <property type="entry name" value="Metal_Hydrolase"/>
</dbReference>
<dbReference type="Proteomes" id="UP000316096">
    <property type="component" value="Unassembled WGS sequence"/>
</dbReference>
<name>A0A543CLR0_9ACTN</name>
<evidence type="ECO:0000313" key="3">
    <source>
        <dbReference type="EMBL" id="TQL98038.1"/>
    </source>
</evidence>
<dbReference type="SUPFAM" id="SSF51556">
    <property type="entry name" value="Metallo-dependent hydrolases"/>
    <property type="match status" value="1"/>
</dbReference>
<dbReference type="GO" id="GO:0005737">
    <property type="term" value="C:cytoplasm"/>
    <property type="evidence" value="ECO:0007669"/>
    <property type="project" value="TreeGrafter"/>
</dbReference>
<reference evidence="3 4" key="1">
    <citation type="submission" date="2019-06" db="EMBL/GenBank/DDBJ databases">
        <title>Sequencing the genomes of 1000 actinobacteria strains.</title>
        <authorList>
            <person name="Klenk H.-P."/>
        </authorList>
    </citation>
    <scope>NUCLEOTIDE SEQUENCE [LARGE SCALE GENOMIC DNA]</scope>
    <source>
        <strain evidence="3 4">DSM 102200</strain>
    </source>
</reference>
<gene>
    <name evidence="3" type="ORF">FB559_3652</name>
</gene>
<protein>
    <recommendedName>
        <fullName evidence="2">Amidohydrolase-related domain-containing protein</fullName>
    </recommendedName>
</protein>
<dbReference type="Gene3D" id="3.20.20.140">
    <property type="entry name" value="Metal-dependent hydrolases"/>
    <property type="match status" value="1"/>
</dbReference>
<dbReference type="PANTHER" id="PTHR21240">
    <property type="entry name" value="2-AMINO-3-CARBOXYLMUCONATE-6-SEMIALDEHYDE DECARBOXYLASE"/>
    <property type="match status" value="1"/>
</dbReference>
<evidence type="ECO:0000256" key="1">
    <source>
        <dbReference type="ARBA" id="ARBA00023239"/>
    </source>
</evidence>
<sequence>MIVNLWLTSVRLIISKRLFGKMLGMPPAVGAARPPLDDADIPHFWRSLGLPGLIDVHTHFMPDNVLRKVRAYFDRFEEAGVSWSAFYRQDEEERLRLLRAFGVRRFTALLYPHRPDMAEWLNGWGAGFAARTPDCLRTATFFAEPSAARYVAEALSEGTRVFKAHIQVGGYDPRDPLLDPVWGMLAESATPVVVHCGSGPEPGRHTGPAAFGDVLARHPRLVAIVAHMGMPEYAEFLALAERHPAMLLDTTMAFTGFTEKSRPWPADLTPRLADLGDRILLGTDFPNIPYAYADQLSALVRLDLGDDWVRAVCHDNAARLFGL</sequence>
<organism evidence="3 4">
    <name type="scientific">Actinoallomurus bryophytorum</name>
    <dbReference type="NCBI Taxonomy" id="1490222"/>
    <lineage>
        <taxon>Bacteria</taxon>
        <taxon>Bacillati</taxon>
        <taxon>Actinomycetota</taxon>
        <taxon>Actinomycetes</taxon>
        <taxon>Streptosporangiales</taxon>
        <taxon>Thermomonosporaceae</taxon>
        <taxon>Actinoallomurus</taxon>
    </lineage>
</organism>
<dbReference type="AlphaFoldDB" id="A0A543CLR0"/>
<dbReference type="Pfam" id="PF04909">
    <property type="entry name" value="Amidohydro_2"/>
    <property type="match status" value="1"/>
</dbReference>
<feature type="domain" description="Amidohydrolase-related" evidence="2">
    <location>
        <begin position="54"/>
        <end position="323"/>
    </location>
</feature>